<evidence type="ECO:0000256" key="9">
    <source>
        <dbReference type="ARBA" id="ARBA00038592"/>
    </source>
</evidence>
<proteinExistence type="inferred from homology"/>
<dbReference type="HAMAP" id="MF_01470">
    <property type="entry name" value="Cas1"/>
    <property type="match status" value="1"/>
</dbReference>
<sequence>MAAWRTVVIATSCHLRVRDRQLVIESREGERTQLPLADIGVVIVENPQVTLSAALLSALAQEGTALMSCDSSHLPDGVFAPFGTHSRHTRAARVQAVWSEPFKKRCWQKIVRAKVSSQAEVLRRVGAEDAARRLENLVGKVTSGDTTGVEAQAAQVYWRSLFVNFKRWDGGLDARNGGLNYGYAVLRGALGRAIAGAGLIPAFGLHHAGELNSFNLADDLIEPFRPFVDLLVWGLFLERTGDDPLTREERMRIAQILGESCIMTERYETLLSATQIIARSLVSAGEQKESRRLILPWMGEDDVQGEVYEADGDV</sequence>
<dbReference type="InterPro" id="IPR019855">
    <property type="entry name" value="CRISPR-assoc_Cas1_NMENI"/>
</dbReference>
<evidence type="ECO:0000256" key="2">
    <source>
        <dbReference type="ARBA" id="ARBA00022723"/>
    </source>
</evidence>
<dbReference type="GO" id="GO:0016787">
    <property type="term" value="F:hydrolase activity"/>
    <property type="evidence" value="ECO:0007669"/>
    <property type="project" value="UniProtKB-KW"/>
</dbReference>
<evidence type="ECO:0000256" key="3">
    <source>
        <dbReference type="ARBA" id="ARBA00022759"/>
    </source>
</evidence>
<dbReference type="GO" id="GO:0051607">
    <property type="term" value="P:defense response to virus"/>
    <property type="evidence" value="ECO:0007669"/>
    <property type="project" value="UniProtKB-UniRule"/>
</dbReference>
<evidence type="ECO:0000256" key="6">
    <source>
        <dbReference type="ARBA" id="ARBA00023118"/>
    </source>
</evidence>
<keyword evidence="2 10" id="KW-0479">Metal-binding</keyword>
<dbReference type="Gene3D" id="1.20.120.920">
    <property type="entry name" value="CRISPR-associated endonuclease Cas1, C-terminal domain"/>
    <property type="match status" value="1"/>
</dbReference>
<keyword evidence="8 10" id="KW-0464">Manganese</keyword>
<feature type="binding site" evidence="10">
    <location>
        <position position="222"/>
    </location>
    <ligand>
        <name>Mn(2+)</name>
        <dbReference type="ChEBI" id="CHEBI:29035"/>
    </ligand>
</feature>
<dbReference type="STRING" id="273121.WS1444"/>
<comment type="cofactor">
    <cofactor evidence="10">
        <name>Mg(2+)</name>
        <dbReference type="ChEBI" id="CHEBI:18420"/>
    </cofactor>
    <cofactor evidence="10">
        <name>Mn(2+)</name>
        <dbReference type="ChEBI" id="CHEBI:29035"/>
    </cofactor>
</comment>
<keyword evidence="6 10" id="KW-0051">Antiviral defense</keyword>
<evidence type="ECO:0000256" key="1">
    <source>
        <dbReference type="ARBA" id="ARBA00022722"/>
    </source>
</evidence>
<keyword evidence="7 10" id="KW-0238">DNA-binding</keyword>
<dbReference type="GO" id="GO:0004520">
    <property type="term" value="F:DNA endonuclease activity"/>
    <property type="evidence" value="ECO:0007669"/>
    <property type="project" value="InterPro"/>
</dbReference>
<dbReference type="Proteomes" id="UP000000422">
    <property type="component" value="Chromosome"/>
</dbReference>
<dbReference type="PANTHER" id="PTHR34353">
    <property type="entry name" value="CRISPR-ASSOCIATED ENDONUCLEASE CAS1 1"/>
    <property type="match status" value="1"/>
</dbReference>
<evidence type="ECO:0000313" key="11">
    <source>
        <dbReference type="EMBL" id="CAE10504.1"/>
    </source>
</evidence>
<dbReference type="NCBIfam" id="TIGR03639">
    <property type="entry name" value="cas1_NMENI"/>
    <property type="match status" value="1"/>
</dbReference>
<gene>
    <name evidence="10" type="primary">cas1</name>
    <name evidence="11" type="ordered locus">WS1444</name>
</gene>
<dbReference type="EMBL" id="BX571660">
    <property type="protein sequence ID" value="CAE10504.1"/>
    <property type="molecule type" value="Genomic_DNA"/>
</dbReference>
<feature type="binding site" evidence="10">
    <location>
        <position position="150"/>
    </location>
    <ligand>
        <name>Mn(2+)</name>
        <dbReference type="ChEBI" id="CHEBI:29035"/>
    </ligand>
</feature>
<dbReference type="InterPro" id="IPR042206">
    <property type="entry name" value="CRISPR-assoc_Cas1_C"/>
</dbReference>
<comment type="function">
    <text evidence="10">CRISPR (clustered regularly interspaced short palindromic repeat), is an adaptive immune system that provides protection against mobile genetic elements (viruses, transposable elements and conjugative plasmids). CRISPR clusters contain spacers, sequences complementary to antecedent mobile elements, and target invading nucleic acids. CRISPR clusters are transcribed and processed into CRISPR RNA (crRNA). Acts as a dsDNA endonuclease. Involved in the integration of spacer DNA into the CRISPR cassette.</text>
</comment>
<evidence type="ECO:0000256" key="4">
    <source>
        <dbReference type="ARBA" id="ARBA00022801"/>
    </source>
</evidence>
<evidence type="ECO:0000256" key="10">
    <source>
        <dbReference type="HAMAP-Rule" id="MF_01470"/>
    </source>
</evidence>
<dbReference type="Pfam" id="PF01867">
    <property type="entry name" value="Cas_Cas1"/>
    <property type="match status" value="1"/>
</dbReference>
<comment type="subunit">
    <text evidence="9 10">Homodimer, forms a heterotetramer with a Cas2 homodimer.</text>
</comment>
<dbReference type="NCBIfam" id="TIGR00287">
    <property type="entry name" value="cas1"/>
    <property type="match status" value="1"/>
</dbReference>
<name>Q7MRD4_WOLSU</name>
<dbReference type="InterPro" id="IPR002729">
    <property type="entry name" value="CRISPR-assoc_Cas1"/>
</dbReference>
<keyword evidence="3 10" id="KW-0255">Endonuclease</keyword>
<dbReference type="DNASU" id="2554720"/>
<keyword evidence="12" id="KW-1185">Reference proteome</keyword>
<dbReference type="GO" id="GO:0003677">
    <property type="term" value="F:DNA binding"/>
    <property type="evidence" value="ECO:0007669"/>
    <property type="project" value="UniProtKB-KW"/>
</dbReference>
<dbReference type="AlphaFoldDB" id="Q7MRD4"/>
<dbReference type="EC" id="3.1.-.-" evidence="10"/>
<dbReference type="KEGG" id="wsu:WS1444"/>
<evidence type="ECO:0000256" key="5">
    <source>
        <dbReference type="ARBA" id="ARBA00022842"/>
    </source>
</evidence>
<keyword evidence="5 10" id="KW-0460">Magnesium</keyword>
<accession>Q7MRD4</accession>
<feature type="binding site" evidence="10">
    <location>
        <position position="207"/>
    </location>
    <ligand>
        <name>Mn(2+)</name>
        <dbReference type="ChEBI" id="CHEBI:29035"/>
    </ligand>
</feature>
<keyword evidence="1 10" id="KW-0540">Nuclease</keyword>
<dbReference type="GO" id="GO:0046872">
    <property type="term" value="F:metal ion binding"/>
    <property type="evidence" value="ECO:0007669"/>
    <property type="project" value="UniProtKB-UniRule"/>
</dbReference>
<evidence type="ECO:0000313" key="12">
    <source>
        <dbReference type="Proteomes" id="UP000000422"/>
    </source>
</evidence>
<evidence type="ECO:0000256" key="7">
    <source>
        <dbReference type="ARBA" id="ARBA00023125"/>
    </source>
</evidence>
<protein>
    <recommendedName>
        <fullName evidence="10">CRISPR-associated endonuclease Cas1</fullName>
        <ecNumber evidence="10">3.1.-.-</ecNumber>
    </recommendedName>
</protein>
<dbReference type="GO" id="GO:0043571">
    <property type="term" value="P:maintenance of CRISPR repeat elements"/>
    <property type="evidence" value="ECO:0007669"/>
    <property type="project" value="UniProtKB-UniRule"/>
</dbReference>
<dbReference type="CDD" id="cd09720">
    <property type="entry name" value="Cas1_II"/>
    <property type="match status" value="1"/>
</dbReference>
<dbReference type="HOGENOM" id="CLU_055263_1_0_7"/>
<organism evidence="12">
    <name type="scientific">Wolinella succinogenes (strain ATCC 29543 / DSM 1740 / CCUG 13145 / JCM 31913 / LMG 7466 / NCTC 11488 / FDC 602W)</name>
    <name type="common">Vibrio succinogenes</name>
    <dbReference type="NCBI Taxonomy" id="273121"/>
    <lineage>
        <taxon>Bacteria</taxon>
        <taxon>Pseudomonadati</taxon>
        <taxon>Campylobacterota</taxon>
        <taxon>Epsilonproteobacteria</taxon>
        <taxon>Campylobacterales</taxon>
        <taxon>Helicobacteraceae</taxon>
        <taxon>Wolinella</taxon>
    </lineage>
</organism>
<keyword evidence="4 10" id="KW-0378">Hydrolase</keyword>
<dbReference type="PANTHER" id="PTHR34353:SF2">
    <property type="entry name" value="CRISPR-ASSOCIATED ENDONUCLEASE CAS1 1"/>
    <property type="match status" value="1"/>
</dbReference>
<comment type="similarity">
    <text evidence="10">Belongs to the CRISPR-associated endonuclease Cas1 family.</text>
</comment>
<evidence type="ECO:0000256" key="8">
    <source>
        <dbReference type="ARBA" id="ARBA00023211"/>
    </source>
</evidence>
<dbReference type="eggNOG" id="COG1518">
    <property type="taxonomic scope" value="Bacteria"/>
</dbReference>
<dbReference type="InterPro" id="IPR050646">
    <property type="entry name" value="Cas1"/>
</dbReference>
<dbReference type="RefSeq" id="WP_011139288.1">
    <property type="nucleotide sequence ID" value="NC_005090.1"/>
</dbReference>
<reference evidence="11 12" key="1">
    <citation type="journal article" date="2003" name="Proc. Natl. Acad. Sci. U.S.A.">
        <title>Complete genome sequence and analysis of Wolinella succinogenes.</title>
        <authorList>
            <person name="Baar C."/>
            <person name="Eppinger M."/>
            <person name="Raddatz G."/>
            <person name="Simon JM."/>
            <person name="Lanz C."/>
            <person name="Klimmek O."/>
            <person name="Nandakumar R."/>
            <person name="Gross R."/>
            <person name="Rosinus A."/>
            <person name="Keller H."/>
            <person name="Jagtap P."/>
            <person name="Linke B."/>
            <person name="Meyer F."/>
            <person name="Lederer H."/>
            <person name="Schuster S.C."/>
        </authorList>
    </citation>
    <scope>NUCLEOTIDE SEQUENCE [LARGE SCALE GENOMIC DNA]</scope>
    <source>
        <strain evidence="12">ATCC 29543 / DSM 1740 / CCUG 13145 / JCM 31913 / LMG 7466 / NCTC 11488 / FDC 602W</strain>
    </source>
</reference>